<feature type="compositionally biased region" description="Basic and acidic residues" evidence="11">
    <location>
        <begin position="322"/>
        <end position="335"/>
    </location>
</feature>
<keyword evidence="8" id="KW-0325">Glycoprotein</keyword>
<dbReference type="CDD" id="cd00637">
    <property type="entry name" value="7tm_classA_rhodopsin-like"/>
    <property type="match status" value="1"/>
</dbReference>
<keyword evidence="6 12" id="KW-0472">Membrane</keyword>
<evidence type="ECO:0000256" key="5">
    <source>
        <dbReference type="ARBA" id="ARBA00023040"/>
    </source>
</evidence>
<evidence type="ECO:0000313" key="15">
    <source>
        <dbReference type="Proteomes" id="UP001159405"/>
    </source>
</evidence>
<comment type="caution">
    <text evidence="14">The sequence shown here is derived from an EMBL/GenBank/DDBJ whole genome shotgun (WGS) entry which is preliminary data.</text>
</comment>
<feature type="compositionally biased region" description="Polar residues" evidence="11">
    <location>
        <begin position="337"/>
        <end position="348"/>
    </location>
</feature>
<feature type="compositionally biased region" description="Basic and acidic residues" evidence="11">
    <location>
        <begin position="397"/>
        <end position="407"/>
    </location>
</feature>
<feature type="domain" description="G-protein coupled receptors family 1 profile" evidence="13">
    <location>
        <begin position="55"/>
        <end position="294"/>
    </location>
</feature>
<proteinExistence type="inferred from homology"/>
<feature type="region of interest" description="Disordered" evidence="11">
    <location>
        <begin position="386"/>
        <end position="407"/>
    </location>
</feature>
<reference evidence="14 15" key="1">
    <citation type="submission" date="2022-05" db="EMBL/GenBank/DDBJ databases">
        <authorList>
            <consortium name="Genoscope - CEA"/>
            <person name="William W."/>
        </authorList>
    </citation>
    <scope>NUCLEOTIDE SEQUENCE [LARGE SCALE GENOMIC DNA]</scope>
</reference>
<evidence type="ECO:0000256" key="6">
    <source>
        <dbReference type="ARBA" id="ARBA00023136"/>
    </source>
</evidence>
<evidence type="ECO:0000256" key="9">
    <source>
        <dbReference type="ARBA" id="ARBA00023224"/>
    </source>
</evidence>
<dbReference type="PROSITE" id="PS50262">
    <property type="entry name" value="G_PROTEIN_RECEP_F1_2"/>
    <property type="match status" value="1"/>
</dbReference>
<dbReference type="InterPro" id="IPR017452">
    <property type="entry name" value="GPCR_Rhodpsn_7TM"/>
</dbReference>
<dbReference type="Pfam" id="PF00001">
    <property type="entry name" value="7tm_1"/>
    <property type="match status" value="1"/>
</dbReference>
<feature type="region of interest" description="Disordered" evidence="11">
    <location>
        <begin position="322"/>
        <end position="351"/>
    </location>
</feature>
<keyword evidence="5 10" id="KW-0297">G-protein coupled receptor</keyword>
<feature type="transmembrane region" description="Helical" evidence="12">
    <location>
        <begin position="39"/>
        <end position="63"/>
    </location>
</feature>
<evidence type="ECO:0000256" key="3">
    <source>
        <dbReference type="ARBA" id="ARBA00022692"/>
    </source>
</evidence>
<gene>
    <name evidence="14" type="ORF">PLOB_00049737</name>
</gene>
<dbReference type="Gene3D" id="1.20.1070.10">
    <property type="entry name" value="Rhodopsin 7-helix transmembrane proteins"/>
    <property type="match status" value="1"/>
</dbReference>
<feature type="transmembrane region" description="Helical" evidence="12">
    <location>
        <begin position="163"/>
        <end position="185"/>
    </location>
</feature>
<dbReference type="EMBL" id="CALNXK010000097">
    <property type="protein sequence ID" value="CAH3153806.1"/>
    <property type="molecule type" value="Genomic_DNA"/>
</dbReference>
<evidence type="ECO:0000256" key="11">
    <source>
        <dbReference type="SAM" id="MobiDB-lite"/>
    </source>
</evidence>
<dbReference type="PANTHER" id="PTHR24246">
    <property type="entry name" value="OLFACTORY RECEPTOR AND ADENOSINE RECEPTOR"/>
    <property type="match status" value="1"/>
</dbReference>
<keyword evidence="7 10" id="KW-0675">Receptor</keyword>
<comment type="subcellular location">
    <subcellularLocation>
        <location evidence="1">Cell membrane</location>
        <topology evidence="1">Multi-pass membrane protein</topology>
    </subcellularLocation>
</comment>
<feature type="transmembrane region" description="Helical" evidence="12">
    <location>
        <begin position="191"/>
        <end position="214"/>
    </location>
</feature>
<dbReference type="Proteomes" id="UP001159405">
    <property type="component" value="Unassembled WGS sequence"/>
</dbReference>
<evidence type="ECO:0000256" key="4">
    <source>
        <dbReference type="ARBA" id="ARBA00022989"/>
    </source>
</evidence>
<dbReference type="SUPFAM" id="SSF81321">
    <property type="entry name" value="Family A G protein-coupled receptor-like"/>
    <property type="match status" value="1"/>
</dbReference>
<dbReference type="PRINTS" id="PR00237">
    <property type="entry name" value="GPCRRHODOPSN"/>
</dbReference>
<keyword evidence="4 12" id="KW-1133">Transmembrane helix</keyword>
<evidence type="ECO:0000256" key="10">
    <source>
        <dbReference type="RuleBase" id="RU000688"/>
    </source>
</evidence>
<evidence type="ECO:0000256" key="8">
    <source>
        <dbReference type="ARBA" id="ARBA00023180"/>
    </source>
</evidence>
<comment type="similarity">
    <text evidence="10">Belongs to the G-protein coupled receptor 1 family.</text>
</comment>
<keyword evidence="9 10" id="KW-0807">Transducer</keyword>
<keyword evidence="2" id="KW-1003">Cell membrane</keyword>
<dbReference type="PROSITE" id="PS00237">
    <property type="entry name" value="G_PROTEIN_RECEP_F1_1"/>
    <property type="match status" value="1"/>
</dbReference>
<evidence type="ECO:0000256" key="7">
    <source>
        <dbReference type="ARBA" id="ARBA00023170"/>
    </source>
</evidence>
<evidence type="ECO:0000256" key="1">
    <source>
        <dbReference type="ARBA" id="ARBA00004651"/>
    </source>
</evidence>
<name>A0ABN8Q3C5_9CNID</name>
<keyword evidence="15" id="KW-1185">Reference proteome</keyword>
<evidence type="ECO:0000313" key="14">
    <source>
        <dbReference type="EMBL" id="CAH3153806.1"/>
    </source>
</evidence>
<keyword evidence="3 10" id="KW-0812">Transmembrane</keyword>
<evidence type="ECO:0000259" key="13">
    <source>
        <dbReference type="PROSITE" id="PS50262"/>
    </source>
</evidence>
<dbReference type="PANTHER" id="PTHR24246:SF27">
    <property type="entry name" value="ADENOSINE RECEPTOR, ISOFORM A"/>
    <property type="match status" value="1"/>
</dbReference>
<feature type="transmembrane region" description="Helical" evidence="12">
    <location>
        <begin position="117"/>
        <end position="142"/>
    </location>
</feature>
<protein>
    <recommendedName>
        <fullName evidence="13">G-protein coupled receptors family 1 profile domain-containing protein</fullName>
    </recommendedName>
</protein>
<evidence type="ECO:0000256" key="2">
    <source>
        <dbReference type="ARBA" id="ARBA00022475"/>
    </source>
</evidence>
<organism evidence="14 15">
    <name type="scientific">Porites lobata</name>
    <dbReference type="NCBI Taxonomy" id="104759"/>
    <lineage>
        <taxon>Eukaryota</taxon>
        <taxon>Metazoa</taxon>
        <taxon>Cnidaria</taxon>
        <taxon>Anthozoa</taxon>
        <taxon>Hexacorallia</taxon>
        <taxon>Scleractinia</taxon>
        <taxon>Fungiina</taxon>
        <taxon>Poritidae</taxon>
        <taxon>Porites</taxon>
    </lineage>
</organism>
<dbReference type="InterPro" id="IPR000276">
    <property type="entry name" value="GPCR_Rhodpsn"/>
</dbReference>
<feature type="transmembrane region" description="Helical" evidence="12">
    <location>
        <begin position="239"/>
        <end position="258"/>
    </location>
</feature>
<evidence type="ECO:0000256" key="12">
    <source>
        <dbReference type="SAM" id="Phobius"/>
    </source>
</evidence>
<accession>A0ABN8Q3C5</accession>
<feature type="transmembrane region" description="Helical" evidence="12">
    <location>
        <begin position="75"/>
        <end position="97"/>
    </location>
</feature>
<sequence>MHHNETETSIALSNTTRSVFTCPHVPELTWDVHDTITPWIFAVVSFTISPTAVLLNALVIIAMMKRRGLRTLSNILLASMAVTDLLVGGICVPLSAIDGLLLPYQILAGQHICTLDVATAFVTFTMSYVSLVHLVIIAWERYVAIRRWRDYRSILTKGRLKKLAVIAWISSILCILTPNLISMVLRGETTFIALGFSTASFLALIVYFYFMVFLKIRKQKITELFQASVLVSMKMERRVAITTAMVTAAVILSFVPVASLNPLGNVFPVLLKMSSWRVGETLMLSNSLVNPLIYCYRDRHFRKAVLEILRIKKLSPKNAREIGRWHEERDEHGSNEAKVQTTQEADTSTHLRRSASFDSIRFFGRAHIEANRTSLKRNMSAPLILIDGNHRGPSLQERSKHGEKRAA</sequence>